<comment type="caution">
    <text evidence="6">The sequence shown here is derived from an EMBL/GenBank/DDBJ whole genome shotgun (WGS) entry which is preliminary data.</text>
</comment>
<feature type="domain" description="Radical SAM core" evidence="5">
    <location>
        <begin position="70"/>
        <end position="307"/>
    </location>
</feature>
<dbReference type="PANTHER" id="PTHR43432">
    <property type="entry name" value="SLR0285 PROTEIN"/>
    <property type="match status" value="1"/>
</dbReference>
<dbReference type="Gene3D" id="3.80.30.30">
    <property type="match status" value="1"/>
</dbReference>
<dbReference type="InterPro" id="IPR006638">
    <property type="entry name" value="Elp3/MiaA/NifB-like_rSAM"/>
</dbReference>
<keyword evidence="7" id="KW-1185">Reference proteome</keyword>
<evidence type="ECO:0000313" key="7">
    <source>
        <dbReference type="Proteomes" id="UP000244810"/>
    </source>
</evidence>
<evidence type="ECO:0000256" key="4">
    <source>
        <dbReference type="SAM" id="MobiDB-lite"/>
    </source>
</evidence>
<sequence length="365" mass="40819">MPPRSPPLPPTDPSLRAPARGTLAQPAPRYDSEVRAWEHDGWDLPEEEHLRRREVSVERPRSVIAWNQSPDLGFDRAVNSYRGCEHGCIYCYARPSHAYLGLSPGLDFETKLIARPDAARVLEKELARKSYVVRPMGLGTNTDPWQPIEAQYRVTRAVLEVLWNWRHPVSITTRGALIERDIDLLGPMAAEGLTEVGISVTTLDAGLARAMEPRAPSPARRLAMIRALSAAGVPVRLMMGPVIPGLTDHEIEALMDAGREAGAKTAWYALLRLPREVSPLFQDWLARHRPNHAGKVMKLLREMRGGRDNDPDFHSRFRGEGPYADLLRARVVAARRRLGYAQTLPALDCGKFRPPPRPGDQLSLF</sequence>
<accession>A0A2T7UXN6</accession>
<dbReference type="CDD" id="cd01335">
    <property type="entry name" value="Radical_SAM"/>
    <property type="match status" value="1"/>
</dbReference>
<feature type="compositionally biased region" description="Pro residues" evidence="4">
    <location>
        <begin position="1"/>
        <end position="12"/>
    </location>
</feature>
<dbReference type="EMBL" id="QDDR01000001">
    <property type="protein sequence ID" value="PVE49553.1"/>
    <property type="molecule type" value="Genomic_DNA"/>
</dbReference>
<name>A0A2T7UXN6_9RHOB</name>
<reference evidence="6 7" key="1">
    <citation type="journal article" date="2011" name="Syst. Appl. Microbiol.">
        <title>Defluviimonas denitrificans gen. nov., sp. nov., and Pararhodobacter aggregans gen. nov., sp. nov., non-phototrophic Rhodobacteraceae from the biofilter of a marine aquaculture.</title>
        <authorList>
            <person name="Foesel B.U."/>
            <person name="Drake H.L."/>
            <person name="Schramm A."/>
        </authorList>
    </citation>
    <scope>NUCLEOTIDE SEQUENCE [LARGE SCALE GENOMIC DNA]</scope>
    <source>
        <strain evidence="6 7">D1-19</strain>
    </source>
</reference>
<dbReference type="InterPro" id="IPR058240">
    <property type="entry name" value="rSAM_sf"/>
</dbReference>
<keyword evidence="1" id="KW-0479">Metal-binding</keyword>
<dbReference type="SMART" id="SM00729">
    <property type="entry name" value="Elp3"/>
    <property type="match status" value="1"/>
</dbReference>
<dbReference type="PROSITE" id="PS51918">
    <property type="entry name" value="RADICAL_SAM"/>
    <property type="match status" value="1"/>
</dbReference>
<evidence type="ECO:0000313" key="6">
    <source>
        <dbReference type="EMBL" id="PVE49553.1"/>
    </source>
</evidence>
<dbReference type="GO" id="GO:0003824">
    <property type="term" value="F:catalytic activity"/>
    <property type="evidence" value="ECO:0007669"/>
    <property type="project" value="InterPro"/>
</dbReference>
<protein>
    <submittedName>
        <fullName evidence="6">Radical SAM protein</fullName>
    </submittedName>
</protein>
<feature type="region of interest" description="Disordered" evidence="4">
    <location>
        <begin position="1"/>
        <end position="32"/>
    </location>
</feature>
<evidence type="ECO:0000256" key="1">
    <source>
        <dbReference type="ARBA" id="ARBA00022723"/>
    </source>
</evidence>
<keyword evidence="3" id="KW-0411">Iron-sulfur</keyword>
<dbReference type="AlphaFoldDB" id="A0A2T7UXN6"/>
<dbReference type="PANTHER" id="PTHR43432:SF3">
    <property type="entry name" value="SLR0285 PROTEIN"/>
    <property type="match status" value="1"/>
</dbReference>
<dbReference type="Proteomes" id="UP000244810">
    <property type="component" value="Unassembled WGS sequence"/>
</dbReference>
<dbReference type="SUPFAM" id="SSF102114">
    <property type="entry name" value="Radical SAM enzymes"/>
    <property type="match status" value="1"/>
</dbReference>
<gene>
    <name evidence="6" type="ORF">DDE23_03915</name>
</gene>
<dbReference type="RefSeq" id="WP_107750057.1">
    <property type="nucleotide sequence ID" value="NZ_QBKF01000001.1"/>
</dbReference>
<proteinExistence type="predicted"/>
<dbReference type="GO" id="GO:0051536">
    <property type="term" value="F:iron-sulfur cluster binding"/>
    <property type="evidence" value="ECO:0007669"/>
    <property type="project" value="UniProtKB-KW"/>
</dbReference>
<evidence type="ECO:0000256" key="3">
    <source>
        <dbReference type="ARBA" id="ARBA00023014"/>
    </source>
</evidence>
<evidence type="ECO:0000259" key="5">
    <source>
        <dbReference type="PROSITE" id="PS51918"/>
    </source>
</evidence>
<dbReference type="NCBIfam" id="NF033668">
    <property type="entry name" value="rSAM_PA0069"/>
    <property type="match status" value="1"/>
</dbReference>
<dbReference type="SFLD" id="SFLDS00029">
    <property type="entry name" value="Radical_SAM"/>
    <property type="match status" value="1"/>
</dbReference>
<dbReference type="Pfam" id="PF04055">
    <property type="entry name" value="Radical_SAM"/>
    <property type="match status" value="1"/>
</dbReference>
<organism evidence="6 7">
    <name type="scientific">Pararhodobacter aggregans</name>
    <dbReference type="NCBI Taxonomy" id="404875"/>
    <lineage>
        <taxon>Bacteria</taxon>
        <taxon>Pseudomonadati</taxon>
        <taxon>Pseudomonadota</taxon>
        <taxon>Alphaproteobacteria</taxon>
        <taxon>Rhodobacterales</taxon>
        <taxon>Paracoccaceae</taxon>
        <taxon>Pararhodobacter</taxon>
    </lineage>
</organism>
<evidence type="ECO:0000256" key="2">
    <source>
        <dbReference type="ARBA" id="ARBA00023004"/>
    </source>
</evidence>
<dbReference type="SFLD" id="SFLDG01084">
    <property type="entry name" value="Uncharacterised_Radical_SAM_Su"/>
    <property type="match status" value="1"/>
</dbReference>
<dbReference type="InterPro" id="IPR007197">
    <property type="entry name" value="rSAM"/>
</dbReference>
<dbReference type="InterPro" id="IPR040086">
    <property type="entry name" value="MJ0683-like"/>
</dbReference>
<keyword evidence="2" id="KW-0408">Iron</keyword>
<dbReference type="OrthoDB" id="9785699at2"/>
<dbReference type="GO" id="GO:0046872">
    <property type="term" value="F:metal ion binding"/>
    <property type="evidence" value="ECO:0007669"/>
    <property type="project" value="UniProtKB-KW"/>
</dbReference>